<feature type="domain" description="Arrestin C-terminal-like" evidence="1">
    <location>
        <begin position="21"/>
        <end position="93"/>
    </location>
</feature>
<evidence type="ECO:0000259" key="1">
    <source>
        <dbReference type="Pfam" id="PF02752"/>
    </source>
</evidence>
<evidence type="ECO:0000313" key="2">
    <source>
        <dbReference type="EMBL" id="KAK5986426.1"/>
    </source>
</evidence>
<dbReference type="InterPro" id="IPR011022">
    <property type="entry name" value="Arrestin_C-like"/>
</dbReference>
<dbReference type="SUPFAM" id="SSF81296">
    <property type="entry name" value="E set domains"/>
    <property type="match status" value="1"/>
</dbReference>
<dbReference type="Pfam" id="PF02752">
    <property type="entry name" value="Arrestin_C"/>
    <property type="match status" value="1"/>
</dbReference>
<dbReference type="InterPro" id="IPR050357">
    <property type="entry name" value="Arrestin_domain-protein"/>
</dbReference>
<protein>
    <recommendedName>
        <fullName evidence="1">Arrestin C-terminal-like domain-containing protein</fullName>
    </recommendedName>
</protein>
<evidence type="ECO:0000313" key="3">
    <source>
        <dbReference type="Proteomes" id="UP001331761"/>
    </source>
</evidence>
<name>A0AAN8FUQ7_TRICO</name>
<gene>
    <name evidence="2" type="ORF">GCK32_020128</name>
</gene>
<dbReference type="PANTHER" id="PTHR11188:SF176">
    <property type="entry name" value="ARRESTIN DOMAIN-CONTAINING PROTEIN 1"/>
    <property type="match status" value="1"/>
</dbReference>
<sequence>LNEPVTTNESNHTVAWCCRTTGSISGELKLTKSGFTPGEKINLSYRVTNNSSRAKPISLKFVQTTVYRAKTFAGHEQMRSTIRVISKSDKPEVRLVL</sequence>
<dbReference type="GO" id="GO:0005737">
    <property type="term" value="C:cytoplasm"/>
    <property type="evidence" value="ECO:0007669"/>
    <property type="project" value="TreeGrafter"/>
</dbReference>
<proteinExistence type="predicted"/>
<feature type="non-terminal residue" evidence="2">
    <location>
        <position position="1"/>
    </location>
</feature>
<accession>A0AAN8FUQ7</accession>
<dbReference type="GO" id="GO:0015031">
    <property type="term" value="P:protein transport"/>
    <property type="evidence" value="ECO:0007669"/>
    <property type="project" value="TreeGrafter"/>
</dbReference>
<dbReference type="PANTHER" id="PTHR11188">
    <property type="entry name" value="ARRESTIN DOMAIN CONTAINING PROTEIN"/>
    <property type="match status" value="1"/>
</dbReference>
<dbReference type="EMBL" id="WIXE01000639">
    <property type="protein sequence ID" value="KAK5986426.1"/>
    <property type="molecule type" value="Genomic_DNA"/>
</dbReference>
<dbReference type="AlphaFoldDB" id="A0AAN8FUQ7"/>
<keyword evidence="3" id="KW-1185">Reference proteome</keyword>
<comment type="caution">
    <text evidence="2">The sequence shown here is derived from an EMBL/GenBank/DDBJ whole genome shotgun (WGS) entry which is preliminary data.</text>
</comment>
<reference evidence="2 3" key="1">
    <citation type="submission" date="2019-10" db="EMBL/GenBank/DDBJ databases">
        <title>Assembly and Annotation for the nematode Trichostrongylus colubriformis.</title>
        <authorList>
            <person name="Martin J."/>
        </authorList>
    </citation>
    <scope>NUCLEOTIDE SEQUENCE [LARGE SCALE GENOMIC DNA]</scope>
    <source>
        <strain evidence="2">G859</strain>
        <tissue evidence="2">Whole worm</tissue>
    </source>
</reference>
<dbReference type="Proteomes" id="UP001331761">
    <property type="component" value="Unassembled WGS sequence"/>
</dbReference>
<dbReference type="InterPro" id="IPR014752">
    <property type="entry name" value="Arrestin-like_C"/>
</dbReference>
<dbReference type="Gene3D" id="2.60.40.640">
    <property type="match status" value="1"/>
</dbReference>
<organism evidence="2 3">
    <name type="scientific">Trichostrongylus colubriformis</name>
    <name type="common">Black scour worm</name>
    <dbReference type="NCBI Taxonomy" id="6319"/>
    <lineage>
        <taxon>Eukaryota</taxon>
        <taxon>Metazoa</taxon>
        <taxon>Ecdysozoa</taxon>
        <taxon>Nematoda</taxon>
        <taxon>Chromadorea</taxon>
        <taxon>Rhabditida</taxon>
        <taxon>Rhabditina</taxon>
        <taxon>Rhabditomorpha</taxon>
        <taxon>Strongyloidea</taxon>
        <taxon>Trichostrongylidae</taxon>
        <taxon>Trichostrongylus</taxon>
    </lineage>
</organism>
<dbReference type="InterPro" id="IPR014756">
    <property type="entry name" value="Ig_E-set"/>
</dbReference>